<evidence type="ECO:0000259" key="18">
    <source>
        <dbReference type="PROSITE" id="PS51473"/>
    </source>
</evidence>
<feature type="domain" description="Gnk2-homologous" evidence="18">
    <location>
        <begin position="146"/>
        <end position="250"/>
    </location>
</feature>
<evidence type="ECO:0000256" key="15">
    <source>
        <dbReference type="PROSITE-ProRule" id="PRU10141"/>
    </source>
</evidence>
<evidence type="ECO:0000259" key="17">
    <source>
        <dbReference type="PROSITE" id="PS50011"/>
    </source>
</evidence>
<dbReference type="InterPro" id="IPR002902">
    <property type="entry name" value="GNK2"/>
</dbReference>
<keyword evidence="13" id="KW-0675">Receptor</keyword>
<dbReference type="GO" id="GO:0004674">
    <property type="term" value="F:protein serine/threonine kinase activity"/>
    <property type="evidence" value="ECO:0007669"/>
    <property type="project" value="UniProtKB-KW"/>
</dbReference>
<dbReference type="Pfam" id="PF00069">
    <property type="entry name" value="Pkinase"/>
    <property type="match status" value="1"/>
</dbReference>
<dbReference type="PANTHER" id="PTHR27002:SF1040">
    <property type="entry name" value="OS07G0538400 PROTEIN"/>
    <property type="match status" value="1"/>
</dbReference>
<evidence type="ECO:0000256" key="1">
    <source>
        <dbReference type="ARBA" id="ARBA00004167"/>
    </source>
</evidence>
<proteinExistence type="predicted"/>
<keyword evidence="11 16" id="KW-1133">Transmembrane helix</keyword>
<keyword evidence="7" id="KW-0677">Repeat</keyword>
<keyword evidence="5 16" id="KW-0812">Transmembrane</keyword>
<dbReference type="FunFam" id="1.10.510.10:FF:000343">
    <property type="entry name" value="Cysteine-rich receptor-like protein kinase 28"/>
    <property type="match status" value="1"/>
</dbReference>
<evidence type="ECO:0000256" key="6">
    <source>
        <dbReference type="ARBA" id="ARBA00022729"/>
    </source>
</evidence>
<evidence type="ECO:0000256" key="9">
    <source>
        <dbReference type="ARBA" id="ARBA00022777"/>
    </source>
</evidence>
<name>A0A835UZB9_VANPL</name>
<dbReference type="Gene3D" id="3.30.430.20">
    <property type="entry name" value="Gnk2 domain, C-X8-C-X2-C motif"/>
    <property type="match status" value="2"/>
</dbReference>
<dbReference type="PROSITE" id="PS51473">
    <property type="entry name" value="GNK2"/>
    <property type="match status" value="2"/>
</dbReference>
<protein>
    <recommendedName>
        <fullName evidence="21">Cysteine-rich receptor-like protein kinase 10</fullName>
    </recommendedName>
</protein>
<comment type="caution">
    <text evidence="19">The sequence shown here is derived from an EMBL/GenBank/DDBJ whole genome shotgun (WGS) entry which is preliminary data.</text>
</comment>
<dbReference type="SMART" id="SM00220">
    <property type="entry name" value="S_TKc"/>
    <property type="match status" value="1"/>
</dbReference>
<sequence>MPLHLPKLFFLYIQVQIVLVLFTNVAAYSFLNLLLICQGNNYSSPSPYESRLGLLLENLTLSVPHSPSLYMKDSTYVDSSSEIFALAQCLPDVQSLNCTKCLMESVLLVTGNLSSNGCGRTTSAAVLFDLCFLRYSDQRFFGMPDYTFHRTFWGFRNATHPVWFSSRARNLLSRLSQEAANAASKSAVGMTVTGEQSESKIYGLAWCMMDISTSYCMPCLLKAMEFINLMRVGGRVVLASCLLRFEIYSFFDMSVVNSTIPAVTIDHDGGNGNSTWGKGYGKRTGIIHVIAISEAVALILFFVIFLLLFLRMKMLLLLQKKNANSEEVKSDGCLFLTLHTIKAATRDFSEENKLGRGGFGEVFRGVLRDGQEIAVKRLSKTSLQGVQELENEVAFVAMLQHRNLVRLLACCLEKKEKILVYEFLPNKSLDKLLFDPGRRKQLDWGTRYKIIEGVAQGLLYLHEDSRLRVIHCDLKASNVLLDSSMNPKISDFGFAKLFGINEAQQKTGRIAGTSGYMAPEYAMHGLFSTKSDVYSYGVLVLEIITGRRNICLDDSADSVDVLSYVWHKWKHGQALHAVDPSLEDRYLPEQALRCIQLGLMCIQEDPAQRPNMGSLVVMLSTCSVALLEPSMPTFLDITGFDSCKELDVSGN</sequence>
<evidence type="ECO:0000256" key="10">
    <source>
        <dbReference type="ARBA" id="ARBA00022840"/>
    </source>
</evidence>
<dbReference type="SUPFAM" id="SSF56112">
    <property type="entry name" value="Protein kinase-like (PK-like)"/>
    <property type="match status" value="1"/>
</dbReference>
<evidence type="ECO:0000256" key="14">
    <source>
        <dbReference type="ARBA" id="ARBA00023180"/>
    </source>
</evidence>
<dbReference type="PROSITE" id="PS50011">
    <property type="entry name" value="PROTEIN_KINASE_DOM"/>
    <property type="match status" value="1"/>
</dbReference>
<dbReference type="Proteomes" id="UP000636800">
    <property type="component" value="Chromosome 5"/>
</dbReference>
<organism evidence="19 20">
    <name type="scientific">Vanilla planifolia</name>
    <name type="common">Vanilla</name>
    <dbReference type="NCBI Taxonomy" id="51239"/>
    <lineage>
        <taxon>Eukaryota</taxon>
        <taxon>Viridiplantae</taxon>
        <taxon>Streptophyta</taxon>
        <taxon>Embryophyta</taxon>
        <taxon>Tracheophyta</taxon>
        <taxon>Spermatophyta</taxon>
        <taxon>Magnoliopsida</taxon>
        <taxon>Liliopsida</taxon>
        <taxon>Asparagales</taxon>
        <taxon>Orchidaceae</taxon>
        <taxon>Vanilloideae</taxon>
        <taxon>Vanilleae</taxon>
        <taxon>Vanilla</taxon>
    </lineage>
</organism>
<dbReference type="InterPro" id="IPR017441">
    <property type="entry name" value="Protein_kinase_ATP_BS"/>
</dbReference>
<dbReference type="InterPro" id="IPR008271">
    <property type="entry name" value="Ser/Thr_kinase_AS"/>
</dbReference>
<evidence type="ECO:0000256" key="7">
    <source>
        <dbReference type="ARBA" id="ARBA00022737"/>
    </source>
</evidence>
<evidence type="ECO:0000256" key="8">
    <source>
        <dbReference type="ARBA" id="ARBA00022741"/>
    </source>
</evidence>
<dbReference type="GO" id="GO:0005886">
    <property type="term" value="C:plasma membrane"/>
    <property type="evidence" value="ECO:0007669"/>
    <property type="project" value="TreeGrafter"/>
</dbReference>
<dbReference type="AlphaFoldDB" id="A0A835UZB9"/>
<feature type="transmembrane region" description="Helical" evidence="16">
    <location>
        <begin position="12"/>
        <end position="36"/>
    </location>
</feature>
<dbReference type="InterPro" id="IPR038408">
    <property type="entry name" value="GNK2_sf"/>
</dbReference>
<feature type="transmembrane region" description="Helical" evidence="16">
    <location>
        <begin position="286"/>
        <end position="310"/>
    </location>
</feature>
<comment type="subcellular location">
    <subcellularLocation>
        <location evidence="1">Membrane</location>
        <topology evidence="1">Single-pass membrane protein</topology>
    </subcellularLocation>
</comment>
<evidence type="ECO:0000256" key="5">
    <source>
        <dbReference type="ARBA" id="ARBA00022692"/>
    </source>
</evidence>
<dbReference type="EMBL" id="JADCNL010000005">
    <property type="protein sequence ID" value="KAG0481524.1"/>
    <property type="molecule type" value="Genomic_DNA"/>
</dbReference>
<dbReference type="CDD" id="cd23509">
    <property type="entry name" value="Gnk2-like"/>
    <property type="match status" value="2"/>
</dbReference>
<evidence type="ECO:0000256" key="16">
    <source>
        <dbReference type="SAM" id="Phobius"/>
    </source>
</evidence>
<keyword evidence="10 15" id="KW-0067">ATP-binding</keyword>
<dbReference type="FunFam" id="3.30.200.20:FF:000142">
    <property type="entry name" value="Cysteine-rich receptor-like protein kinase 10"/>
    <property type="match status" value="1"/>
</dbReference>
<dbReference type="PROSITE" id="PS00107">
    <property type="entry name" value="PROTEIN_KINASE_ATP"/>
    <property type="match status" value="1"/>
</dbReference>
<dbReference type="CDD" id="cd14066">
    <property type="entry name" value="STKc_IRAK"/>
    <property type="match status" value="1"/>
</dbReference>
<dbReference type="PROSITE" id="PS00108">
    <property type="entry name" value="PROTEIN_KINASE_ST"/>
    <property type="match status" value="1"/>
</dbReference>
<keyword evidence="12 16" id="KW-0472">Membrane</keyword>
<keyword evidence="20" id="KW-1185">Reference proteome</keyword>
<keyword evidence="3" id="KW-0597">Phosphoprotein</keyword>
<evidence type="ECO:0000313" key="20">
    <source>
        <dbReference type="Proteomes" id="UP000636800"/>
    </source>
</evidence>
<reference evidence="19 20" key="1">
    <citation type="journal article" date="2020" name="Nat. Food">
        <title>A phased Vanilla planifolia genome enables genetic improvement of flavour and production.</title>
        <authorList>
            <person name="Hasing T."/>
            <person name="Tang H."/>
            <person name="Brym M."/>
            <person name="Khazi F."/>
            <person name="Huang T."/>
            <person name="Chambers A.H."/>
        </authorList>
    </citation>
    <scope>NUCLEOTIDE SEQUENCE [LARGE SCALE GENOMIC DNA]</scope>
    <source>
        <tissue evidence="19">Leaf</tissue>
    </source>
</reference>
<dbReference type="InterPro" id="IPR011009">
    <property type="entry name" value="Kinase-like_dom_sf"/>
</dbReference>
<evidence type="ECO:0000256" key="2">
    <source>
        <dbReference type="ARBA" id="ARBA00022527"/>
    </source>
</evidence>
<evidence type="ECO:0000256" key="13">
    <source>
        <dbReference type="ARBA" id="ARBA00023170"/>
    </source>
</evidence>
<keyword evidence="4" id="KW-0808">Transferase</keyword>
<keyword evidence="8 15" id="KW-0547">Nucleotide-binding</keyword>
<gene>
    <name evidence="19" type="ORF">HPP92_012382</name>
</gene>
<evidence type="ECO:0000256" key="3">
    <source>
        <dbReference type="ARBA" id="ARBA00022553"/>
    </source>
</evidence>
<dbReference type="GO" id="GO:0005524">
    <property type="term" value="F:ATP binding"/>
    <property type="evidence" value="ECO:0007669"/>
    <property type="project" value="UniProtKB-UniRule"/>
</dbReference>
<dbReference type="Gene3D" id="1.10.510.10">
    <property type="entry name" value="Transferase(Phosphotransferase) domain 1"/>
    <property type="match status" value="1"/>
</dbReference>
<evidence type="ECO:0000256" key="4">
    <source>
        <dbReference type="ARBA" id="ARBA00022679"/>
    </source>
</evidence>
<dbReference type="Gene3D" id="3.30.200.20">
    <property type="entry name" value="Phosphorylase Kinase, domain 1"/>
    <property type="match status" value="1"/>
</dbReference>
<evidence type="ECO:0000256" key="12">
    <source>
        <dbReference type="ARBA" id="ARBA00023136"/>
    </source>
</evidence>
<feature type="domain" description="Gnk2-homologous" evidence="18">
    <location>
        <begin position="30"/>
        <end position="140"/>
    </location>
</feature>
<feature type="binding site" evidence="15">
    <location>
        <position position="376"/>
    </location>
    <ligand>
        <name>ATP</name>
        <dbReference type="ChEBI" id="CHEBI:30616"/>
    </ligand>
</feature>
<dbReference type="PANTHER" id="PTHR27002">
    <property type="entry name" value="RECEPTOR-LIKE SERINE/THREONINE-PROTEIN KINASE SD1-8"/>
    <property type="match status" value="1"/>
</dbReference>
<dbReference type="GO" id="GO:0009737">
    <property type="term" value="P:response to abscisic acid"/>
    <property type="evidence" value="ECO:0007669"/>
    <property type="project" value="UniProtKB-ARBA"/>
</dbReference>
<keyword evidence="6" id="KW-0732">Signal</keyword>
<feature type="domain" description="Protein kinase" evidence="17">
    <location>
        <begin position="348"/>
        <end position="634"/>
    </location>
</feature>
<evidence type="ECO:0008006" key="21">
    <source>
        <dbReference type="Google" id="ProtNLM"/>
    </source>
</evidence>
<dbReference type="InterPro" id="IPR000719">
    <property type="entry name" value="Prot_kinase_dom"/>
</dbReference>
<accession>A0A835UZB9</accession>
<keyword evidence="14" id="KW-0325">Glycoprotein</keyword>
<evidence type="ECO:0000313" key="19">
    <source>
        <dbReference type="EMBL" id="KAG0481524.1"/>
    </source>
</evidence>
<keyword evidence="2" id="KW-0723">Serine/threonine-protein kinase</keyword>
<evidence type="ECO:0000256" key="11">
    <source>
        <dbReference type="ARBA" id="ARBA00022989"/>
    </source>
</evidence>
<dbReference type="Pfam" id="PF01657">
    <property type="entry name" value="Stress-antifung"/>
    <property type="match status" value="2"/>
</dbReference>
<keyword evidence="9" id="KW-0418">Kinase</keyword>